<evidence type="ECO:0000313" key="2">
    <source>
        <dbReference type="WBParaSite" id="PS1159_v2.g7915.t1"/>
    </source>
</evidence>
<proteinExistence type="predicted"/>
<dbReference type="Proteomes" id="UP000887580">
    <property type="component" value="Unplaced"/>
</dbReference>
<reference evidence="2" key="1">
    <citation type="submission" date="2022-11" db="UniProtKB">
        <authorList>
            <consortium name="WormBaseParasite"/>
        </authorList>
    </citation>
    <scope>IDENTIFICATION</scope>
</reference>
<organism evidence="1 2">
    <name type="scientific">Panagrolaimus sp. PS1159</name>
    <dbReference type="NCBI Taxonomy" id="55785"/>
    <lineage>
        <taxon>Eukaryota</taxon>
        <taxon>Metazoa</taxon>
        <taxon>Ecdysozoa</taxon>
        <taxon>Nematoda</taxon>
        <taxon>Chromadorea</taxon>
        <taxon>Rhabditida</taxon>
        <taxon>Tylenchina</taxon>
        <taxon>Panagrolaimomorpha</taxon>
        <taxon>Panagrolaimoidea</taxon>
        <taxon>Panagrolaimidae</taxon>
        <taxon>Panagrolaimus</taxon>
    </lineage>
</organism>
<sequence>MRTPNVSETADIPLMPTTTTPAQTFCSACPTQPMTEDTGAGAPMRSACTQNNVLTFTCAAPSEVQYKSTMAGAYQGSGADSINLMCNAATGKYVFGATEVNFLTCL</sequence>
<protein>
    <submittedName>
        <fullName evidence="2">C6 domain-containing protein</fullName>
    </submittedName>
</protein>
<accession>A0AC35GRZ4</accession>
<name>A0AC35GRZ4_9BILA</name>
<dbReference type="WBParaSite" id="PS1159_v2.g7915.t1">
    <property type="protein sequence ID" value="PS1159_v2.g7915.t1"/>
    <property type="gene ID" value="PS1159_v2.g7915"/>
</dbReference>
<evidence type="ECO:0000313" key="1">
    <source>
        <dbReference type="Proteomes" id="UP000887580"/>
    </source>
</evidence>